<keyword evidence="4" id="KW-0812">Transmembrane</keyword>
<reference evidence="6 7" key="1">
    <citation type="submission" date="2011-01" db="EMBL/GenBank/DDBJ databases">
        <authorList>
            <person name="Weinstock G."/>
            <person name="Sodergren E."/>
            <person name="Clifton S."/>
            <person name="Fulton L."/>
            <person name="Fulton B."/>
            <person name="Courtney L."/>
            <person name="Fronick C."/>
            <person name="Harrison M."/>
            <person name="Strong C."/>
            <person name="Farmer C."/>
            <person name="Delahaunty K."/>
            <person name="Markovic C."/>
            <person name="Hall O."/>
            <person name="Minx P."/>
            <person name="Tomlinson C."/>
            <person name="Mitreva M."/>
            <person name="Hou S."/>
            <person name="Chen J."/>
            <person name="Wollam A."/>
            <person name="Pepin K.H."/>
            <person name="Johnson M."/>
            <person name="Bhonagiri V."/>
            <person name="Zhang X."/>
            <person name="Suruliraj S."/>
            <person name="Warren W."/>
            <person name="Chinwalla A."/>
            <person name="Mardis E.R."/>
            <person name="Wilson R.K."/>
        </authorList>
    </citation>
    <scope>NUCLEOTIDE SEQUENCE [LARGE SCALE GENOMIC DNA]</scope>
    <source>
        <strain evidence="6 7">YIT 12067</strain>
    </source>
</reference>
<keyword evidence="2" id="KW-0255">Endonuclease</keyword>
<protein>
    <submittedName>
        <fullName evidence="6">Nuclease-like protein</fullName>
    </submittedName>
</protein>
<comment type="caution">
    <text evidence="6">The sequence shown here is derived from an EMBL/GenBank/DDBJ whole genome shotgun (WGS) entry which is preliminary data.</text>
</comment>
<dbReference type="PANTHER" id="PTHR12302">
    <property type="entry name" value="EBNA2 BINDING PROTEIN P100"/>
    <property type="match status" value="1"/>
</dbReference>
<dbReference type="PROSITE" id="PS50830">
    <property type="entry name" value="TNASE_3"/>
    <property type="match status" value="1"/>
</dbReference>
<dbReference type="Pfam" id="PF00565">
    <property type="entry name" value="SNase"/>
    <property type="match status" value="1"/>
</dbReference>
<dbReference type="InterPro" id="IPR002071">
    <property type="entry name" value="Thermonucl_AS"/>
</dbReference>
<evidence type="ECO:0000259" key="5">
    <source>
        <dbReference type="PROSITE" id="PS50830"/>
    </source>
</evidence>
<keyword evidence="4" id="KW-1133">Transmembrane helix</keyword>
<evidence type="ECO:0000256" key="1">
    <source>
        <dbReference type="ARBA" id="ARBA00022722"/>
    </source>
</evidence>
<dbReference type="Gene3D" id="2.40.50.90">
    <property type="match status" value="1"/>
</dbReference>
<gene>
    <name evidence="6" type="ORF">HMPREF9443_00073</name>
</gene>
<evidence type="ECO:0000256" key="4">
    <source>
        <dbReference type="SAM" id="Phobius"/>
    </source>
</evidence>
<proteinExistence type="predicted"/>
<dbReference type="AlphaFoldDB" id="E8LB65"/>
<evidence type="ECO:0000313" key="6">
    <source>
        <dbReference type="EMBL" id="EFY05935.1"/>
    </source>
</evidence>
<keyword evidence="4" id="KW-0472">Membrane</keyword>
<sequence>MAQGLSYFAVRQPIFIEKENNMRYKVITYTLFLLFALGLIGIASIVSAQARPASTYTAYVVRIIDGDTIHVRDITGEKHRIRLAMIDAPEREQPFGTESTKKLSELLRQSTVRLKVKCIDKYNREVAFVYCEGKDVSAEMLKDGMALHYHMNFDKCEIYDKFEAAAKRWHKGLWSQEKIEKPWDFRRKHRKENE</sequence>
<keyword evidence="1" id="KW-0540">Nuclease</keyword>
<dbReference type="GO" id="GO:0016787">
    <property type="term" value="F:hydrolase activity"/>
    <property type="evidence" value="ECO:0007669"/>
    <property type="project" value="UniProtKB-KW"/>
</dbReference>
<dbReference type="InterPro" id="IPR016071">
    <property type="entry name" value="Staphylococal_nuclease_OB-fold"/>
</dbReference>
<feature type="transmembrane region" description="Helical" evidence="4">
    <location>
        <begin position="26"/>
        <end position="46"/>
    </location>
</feature>
<feature type="domain" description="TNase-like" evidence="5">
    <location>
        <begin position="54"/>
        <end position="176"/>
    </location>
</feature>
<dbReference type="PANTHER" id="PTHR12302:SF3">
    <property type="entry name" value="SERINE_THREONINE-PROTEIN KINASE 31"/>
    <property type="match status" value="1"/>
</dbReference>
<accession>E8LB65</accession>
<evidence type="ECO:0000313" key="7">
    <source>
        <dbReference type="Proteomes" id="UP000004923"/>
    </source>
</evidence>
<dbReference type="EMBL" id="AEVN01000004">
    <property type="protein sequence ID" value="EFY05935.1"/>
    <property type="molecule type" value="Genomic_DNA"/>
</dbReference>
<dbReference type="SMART" id="SM00318">
    <property type="entry name" value="SNc"/>
    <property type="match status" value="1"/>
</dbReference>
<dbReference type="SUPFAM" id="SSF50199">
    <property type="entry name" value="Staphylococcal nuclease"/>
    <property type="match status" value="1"/>
</dbReference>
<keyword evidence="3" id="KW-0378">Hydrolase</keyword>
<name>E8LB65_9FIRM</name>
<organism evidence="6 7">
    <name type="scientific">Phascolarctobacterium succinatutens YIT 12067</name>
    <dbReference type="NCBI Taxonomy" id="626939"/>
    <lineage>
        <taxon>Bacteria</taxon>
        <taxon>Bacillati</taxon>
        <taxon>Bacillota</taxon>
        <taxon>Negativicutes</taxon>
        <taxon>Acidaminococcales</taxon>
        <taxon>Acidaminococcaceae</taxon>
        <taxon>Phascolarctobacterium</taxon>
    </lineage>
</organism>
<dbReference type="eggNOG" id="COG1525">
    <property type="taxonomic scope" value="Bacteria"/>
</dbReference>
<evidence type="ECO:0000256" key="3">
    <source>
        <dbReference type="ARBA" id="ARBA00022801"/>
    </source>
</evidence>
<dbReference type="OrthoDB" id="4376109at2"/>
<keyword evidence="7" id="KW-1185">Reference proteome</keyword>
<dbReference type="Proteomes" id="UP000004923">
    <property type="component" value="Unassembled WGS sequence"/>
</dbReference>
<evidence type="ECO:0000256" key="2">
    <source>
        <dbReference type="ARBA" id="ARBA00022759"/>
    </source>
</evidence>
<dbReference type="GO" id="GO:0003676">
    <property type="term" value="F:nucleic acid binding"/>
    <property type="evidence" value="ECO:0007669"/>
    <property type="project" value="InterPro"/>
</dbReference>
<dbReference type="HOGENOM" id="CLU_046484_7_4_9"/>
<dbReference type="PROSITE" id="PS01123">
    <property type="entry name" value="TNASE_1"/>
    <property type="match status" value="1"/>
</dbReference>
<dbReference type="GO" id="GO:0004519">
    <property type="term" value="F:endonuclease activity"/>
    <property type="evidence" value="ECO:0007669"/>
    <property type="project" value="UniProtKB-KW"/>
</dbReference>
<dbReference type="InterPro" id="IPR035437">
    <property type="entry name" value="SNase_OB-fold_sf"/>
</dbReference>